<keyword evidence="1" id="KW-0812">Transmembrane</keyword>
<keyword evidence="1" id="KW-0472">Membrane</keyword>
<keyword evidence="3" id="KW-1185">Reference proteome</keyword>
<evidence type="ECO:0000256" key="1">
    <source>
        <dbReference type="SAM" id="Phobius"/>
    </source>
</evidence>
<organism evidence="2 3">
    <name type="scientific">Reticulomyxa filosa</name>
    <dbReference type="NCBI Taxonomy" id="46433"/>
    <lineage>
        <taxon>Eukaryota</taxon>
        <taxon>Sar</taxon>
        <taxon>Rhizaria</taxon>
        <taxon>Retaria</taxon>
        <taxon>Foraminifera</taxon>
        <taxon>Monothalamids</taxon>
        <taxon>Reticulomyxidae</taxon>
        <taxon>Reticulomyxa</taxon>
    </lineage>
</organism>
<gene>
    <name evidence="2" type="ORF">RFI_38630</name>
</gene>
<comment type="caution">
    <text evidence="2">The sequence shown here is derived from an EMBL/GenBank/DDBJ whole genome shotgun (WGS) entry which is preliminary data.</text>
</comment>
<dbReference type="Proteomes" id="UP000023152">
    <property type="component" value="Unassembled WGS sequence"/>
</dbReference>
<proteinExistence type="predicted"/>
<reference evidence="2 3" key="1">
    <citation type="journal article" date="2013" name="Curr. Biol.">
        <title>The Genome of the Foraminiferan Reticulomyxa filosa.</title>
        <authorList>
            <person name="Glockner G."/>
            <person name="Hulsmann N."/>
            <person name="Schleicher M."/>
            <person name="Noegel A.A."/>
            <person name="Eichinger L."/>
            <person name="Gallinger C."/>
            <person name="Pawlowski J."/>
            <person name="Sierra R."/>
            <person name="Euteneuer U."/>
            <person name="Pillet L."/>
            <person name="Moustafa A."/>
            <person name="Platzer M."/>
            <person name="Groth M."/>
            <person name="Szafranski K."/>
            <person name="Schliwa M."/>
        </authorList>
    </citation>
    <scope>NUCLEOTIDE SEQUENCE [LARGE SCALE GENOMIC DNA]</scope>
</reference>
<dbReference type="AlphaFoldDB" id="X6LA05"/>
<sequence>FNVKKTYRHGSVIGFLDDPSMTVNTLFGKSSWNNLNLLFWEWGIWNLLYIYRKAQQFIYSFSQIYPLQDSGTAYTDVVSMFEAIGLSNELLLPKNGLDWLLQDVLGTWCVCMCLFFLKKKKGGRIRINPKKKKLFY</sequence>
<feature type="non-terminal residue" evidence="2">
    <location>
        <position position="1"/>
    </location>
</feature>
<keyword evidence="1" id="KW-1133">Transmembrane helix</keyword>
<evidence type="ECO:0000313" key="3">
    <source>
        <dbReference type="Proteomes" id="UP000023152"/>
    </source>
</evidence>
<protein>
    <submittedName>
        <fullName evidence="2">Uncharacterized protein</fullName>
    </submittedName>
</protein>
<feature type="transmembrane region" description="Helical" evidence="1">
    <location>
        <begin position="99"/>
        <end position="117"/>
    </location>
</feature>
<accession>X6LA05</accession>
<name>X6LA05_RETFI</name>
<dbReference type="EMBL" id="ASPP01045601">
    <property type="protein sequence ID" value="ETN98857.1"/>
    <property type="molecule type" value="Genomic_DNA"/>
</dbReference>
<evidence type="ECO:0000313" key="2">
    <source>
        <dbReference type="EMBL" id="ETN98857.1"/>
    </source>
</evidence>